<organism evidence="2 3">
    <name type="scientific">Rhodocollybia butyracea</name>
    <dbReference type="NCBI Taxonomy" id="206335"/>
    <lineage>
        <taxon>Eukaryota</taxon>
        <taxon>Fungi</taxon>
        <taxon>Dikarya</taxon>
        <taxon>Basidiomycota</taxon>
        <taxon>Agaricomycotina</taxon>
        <taxon>Agaricomycetes</taxon>
        <taxon>Agaricomycetidae</taxon>
        <taxon>Agaricales</taxon>
        <taxon>Marasmiineae</taxon>
        <taxon>Omphalotaceae</taxon>
        <taxon>Rhodocollybia</taxon>
    </lineage>
</organism>
<reference evidence="2" key="1">
    <citation type="submission" date="2020-11" db="EMBL/GenBank/DDBJ databases">
        <authorList>
            <consortium name="DOE Joint Genome Institute"/>
            <person name="Ahrendt S."/>
            <person name="Riley R."/>
            <person name="Andreopoulos W."/>
            <person name="Labutti K."/>
            <person name="Pangilinan J."/>
            <person name="Ruiz-Duenas F.J."/>
            <person name="Barrasa J.M."/>
            <person name="Sanchez-Garcia M."/>
            <person name="Camarero S."/>
            <person name="Miyauchi S."/>
            <person name="Serrano A."/>
            <person name="Linde D."/>
            <person name="Babiker R."/>
            <person name="Drula E."/>
            <person name="Ayuso-Fernandez I."/>
            <person name="Pacheco R."/>
            <person name="Padilla G."/>
            <person name="Ferreira P."/>
            <person name="Barriuso J."/>
            <person name="Kellner H."/>
            <person name="Castanera R."/>
            <person name="Alfaro M."/>
            <person name="Ramirez L."/>
            <person name="Pisabarro A.G."/>
            <person name="Kuo A."/>
            <person name="Tritt A."/>
            <person name="Lipzen A."/>
            <person name="He G."/>
            <person name="Yan M."/>
            <person name="Ng V."/>
            <person name="Cullen D."/>
            <person name="Martin F."/>
            <person name="Rosso M.-N."/>
            <person name="Henrissat B."/>
            <person name="Hibbett D."/>
            <person name="Martinez A.T."/>
            <person name="Grigoriev I.V."/>
        </authorList>
    </citation>
    <scope>NUCLEOTIDE SEQUENCE</scope>
    <source>
        <strain evidence="2">AH 40177</strain>
    </source>
</reference>
<feature type="signal peptide" evidence="1">
    <location>
        <begin position="1"/>
        <end position="26"/>
    </location>
</feature>
<dbReference type="Proteomes" id="UP000772434">
    <property type="component" value="Unassembled WGS sequence"/>
</dbReference>
<dbReference type="EMBL" id="JADNRY010000073">
    <property type="protein sequence ID" value="KAF9067434.1"/>
    <property type="molecule type" value="Genomic_DNA"/>
</dbReference>
<sequence>MKFNFALKHTVLSLLSASLVIPFTSAETPQIIEPANGTQIAPGSAFDFSYTSIADYGVSAYNYTVWLLTSLPNRNSPSIQFASGYDFGKFAEPNYPGNPSPSNPPPPQLVMPDFSKSLGGFGSGYSISNATFYIAVVEEYGVADPTGPGRLISVVMNSIVYNATN</sequence>
<name>A0A9P5PQA8_9AGAR</name>
<evidence type="ECO:0008006" key="4">
    <source>
        <dbReference type="Google" id="ProtNLM"/>
    </source>
</evidence>
<dbReference type="AlphaFoldDB" id="A0A9P5PQA8"/>
<accession>A0A9P5PQA8</accession>
<dbReference type="OrthoDB" id="3944184at2759"/>
<evidence type="ECO:0000256" key="1">
    <source>
        <dbReference type="SAM" id="SignalP"/>
    </source>
</evidence>
<comment type="caution">
    <text evidence="2">The sequence shown here is derived from an EMBL/GenBank/DDBJ whole genome shotgun (WGS) entry which is preliminary data.</text>
</comment>
<keyword evidence="3" id="KW-1185">Reference proteome</keyword>
<gene>
    <name evidence="2" type="ORF">BDP27DRAFT_1225842</name>
</gene>
<evidence type="ECO:0000313" key="2">
    <source>
        <dbReference type="EMBL" id="KAF9067434.1"/>
    </source>
</evidence>
<protein>
    <recommendedName>
        <fullName evidence="4">Secreted protein</fullName>
    </recommendedName>
</protein>
<evidence type="ECO:0000313" key="3">
    <source>
        <dbReference type="Proteomes" id="UP000772434"/>
    </source>
</evidence>
<feature type="chain" id="PRO_5040144387" description="Secreted protein" evidence="1">
    <location>
        <begin position="27"/>
        <end position="165"/>
    </location>
</feature>
<keyword evidence="1" id="KW-0732">Signal</keyword>
<proteinExistence type="predicted"/>